<sequence>TWELILPADEHKRIEADDGTTYFRSRESLYTFVEGAKLEVALPTEFHLEPRGSVGSSLYFYAKVESKSSGIAGFIGKTTTTNIFFKTSLSSTELKLDRVNEIALSDEVEIFPEQPFYSVRKDTQLTVYRFEESETTDKGRLFDISGAD</sequence>
<protein>
    <submittedName>
        <fullName evidence="1">Uncharacterized protein</fullName>
    </submittedName>
</protein>
<proteinExistence type="predicted"/>
<organism evidence="1 2">
    <name type="scientific">Pristionchus entomophagus</name>
    <dbReference type="NCBI Taxonomy" id="358040"/>
    <lineage>
        <taxon>Eukaryota</taxon>
        <taxon>Metazoa</taxon>
        <taxon>Ecdysozoa</taxon>
        <taxon>Nematoda</taxon>
        <taxon>Chromadorea</taxon>
        <taxon>Rhabditida</taxon>
        <taxon>Rhabditina</taxon>
        <taxon>Diplogasteromorpha</taxon>
        <taxon>Diplogasteroidea</taxon>
        <taxon>Neodiplogasteridae</taxon>
        <taxon>Pristionchus</taxon>
    </lineage>
</organism>
<dbReference type="AlphaFoldDB" id="A0AAV5SKK7"/>
<gene>
    <name evidence="1" type="ORF">PENTCL1PPCAC_5951</name>
</gene>
<feature type="non-terminal residue" evidence="1">
    <location>
        <position position="148"/>
    </location>
</feature>
<evidence type="ECO:0000313" key="1">
    <source>
        <dbReference type="EMBL" id="GMS83776.1"/>
    </source>
</evidence>
<dbReference type="Proteomes" id="UP001432027">
    <property type="component" value="Unassembled WGS sequence"/>
</dbReference>
<feature type="non-terminal residue" evidence="1">
    <location>
        <position position="1"/>
    </location>
</feature>
<dbReference type="EMBL" id="BTSX01000002">
    <property type="protein sequence ID" value="GMS83776.1"/>
    <property type="molecule type" value="Genomic_DNA"/>
</dbReference>
<name>A0AAV5SKK7_9BILA</name>
<reference evidence="1" key="1">
    <citation type="submission" date="2023-10" db="EMBL/GenBank/DDBJ databases">
        <title>Genome assembly of Pristionchus species.</title>
        <authorList>
            <person name="Yoshida K."/>
            <person name="Sommer R.J."/>
        </authorList>
    </citation>
    <scope>NUCLEOTIDE SEQUENCE</scope>
    <source>
        <strain evidence="1">RS0144</strain>
    </source>
</reference>
<accession>A0AAV5SKK7</accession>
<keyword evidence="2" id="KW-1185">Reference proteome</keyword>
<comment type="caution">
    <text evidence="1">The sequence shown here is derived from an EMBL/GenBank/DDBJ whole genome shotgun (WGS) entry which is preliminary data.</text>
</comment>
<evidence type="ECO:0000313" key="2">
    <source>
        <dbReference type="Proteomes" id="UP001432027"/>
    </source>
</evidence>